<dbReference type="PROSITE" id="PS51151">
    <property type="entry name" value="NAC_AB"/>
    <property type="match status" value="1"/>
</dbReference>
<dbReference type="EMBL" id="CH480835">
    <property type="protein sequence ID" value="EDW48871.1"/>
    <property type="molecule type" value="Genomic_DNA"/>
</dbReference>
<dbReference type="GO" id="GO:0005854">
    <property type="term" value="C:nascent polypeptide-associated complex"/>
    <property type="evidence" value="ECO:0007669"/>
    <property type="project" value="EnsemblMetazoa"/>
</dbReference>
<feature type="compositionally biased region" description="Basic and acidic residues" evidence="2">
    <location>
        <begin position="122"/>
        <end position="133"/>
    </location>
</feature>
<dbReference type="HOGENOM" id="CLU_070178_0_0_1"/>
<feature type="compositionally biased region" description="Low complexity" evidence="2">
    <location>
        <begin position="96"/>
        <end position="106"/>
    </location>
</feature>
<dbReference type="OMA" id="VVQTIAC"/>
<name>B4IGD7_DROSE</name>
<feature type="compositionally biased region" description="Basic residues" evidence="2">
    <location>
        <begin position="136"/>
        <end position="153"/>
    </location>
</feature>
<feature type="region of interest" description="Disordered" evidence="2">
    <location>
        <begin position="95"/>
        <end position="263"/>
    </location>
</feature>
<organism evidence="5">
    <name type="scientific">Drosophila sechellia</name>
    <name type="common">Fruit fly</name>
    <dbReference type="NCBI Taxonomy" id="7238"/>
    <lineage>
        <taxon>Eukaryota</taxon>
        <taxon>Metazoa</taxon>
        <taxon>Ecdysozoa</taxon>
        <taxon>Arthropoda</taxon>
        <taxon>Hexapoda</taxon>
        <taxon>Insecta</taxon>
        <taxon>Pterygota</taxon>
        <taxon>Neoptera</taxon>
        <taxon>Endopterygota</taxon>
        <taxon>Diptera</taxon>
        <taxon>Brachycera</taxon>
        <taxon>Muscomorpha</taxon>
        <taxon>Ephydroidea</taxon>
        <taxon>Drosophilidae</taxon>
        <taxon>Drosophila</taxon>
        <taxon>Sophophora</taxon>
    </lineage>
</organism>
<dbReference type="InterPro" id="IPR002715">
    <property type="entry name" value="Nas_poly-pep-assoc_cplx_dom"/>
</dbReference>
<proteinExistence type="inferred from homology"/>
<dbReference type="PhylomeDB" id="B4IGD7"/>
<dbReference type="STRING" id="7238.B4IGD7"/>
<evidence type="ECO:0000256" key="1">
    <source>
        <dbReference type="RuleBase" id="RU361272"/>
    </source>
</evidence>
<accession>B4IGD7</accession>
<evidence type="ECO:0000313" key="5">
    <source>
        <dbReference type="Proteomes" id="UP000001292"/>
    </source>
</evidence>
<evidence type="ECO:0000256" key="2">
    <source>
        <dbReference type="SAM" id="MobiDB-lite"/>
    </source>
</evidence>
<dbReference type="OrthoDB" id="8033832at2759"/>
<dbReference type="AlphaFoldDB" id="B4IGD7"/>
<dbReference type="InterPro" id="IPR039370">
    <property type="entry name" value="BTF3"/>
</dbReference>
<dbReference type="PANTHER" id="PTHR10351">
    <property type="entry name" value="TRANSCRIPTION FACTOR BTF3 FAMILY MEMBER"/>
    <property type="match status" value="1"/>
</dbReference>
<feature type="compositionally biased region" description="Acidic residues" evidence="2">
    <location>
        <begin position="216"/>
        <end position="230"/>
    </location>
</feature>
<reference evidence="4 5" key="1">
    <citation type="journal article" date="2007" name="Nature">
        <title>Evolution of genes and genomes on the Drosophila phylogeny.</title>
        <authorList>
            <consortium name="Drosophila 12 Genomes Consortium"/>
            <person name="Clark A.G."/>
            <person name="Eisen M.B."/>
            <person name="Smith D.R."/>
            <person name="Bergman C.M."/>
            <person name="Oliver B."/>
            <person name="Markow T.A."/>
            <person name="Kaufman T.C."/>
            <person name="Kellis M."/>
            <person name="Gelbart W."/>
            <person name="Iyer V.N."/>
            <person name="Pollard D.A."/>
            <person name="Sackton T.B."/>
            <person name="Larracuente A.M."/>
            <person name="Singh N.D."/>
            <person name="Abad J.P."/>
            <person name="Abt D.N."/>
            <person name="Adryan B."/>
            <person name="Aguade M."/>
            <person name="Akashi H."/>
            <person name="Anderson W.W."/>
            <person name="Aquadro C.F."/>
            <person name="Ardell D.H."/>
            <person name="Arguello R."/>
            <person name="Artieri C.G."/>
            <person name="Barbash D.A."/>
            <person name="Barker D."/>
            <person name="Barsanti P."/>
            <person name="Batterham P."/>
            <person name="Batzoglou S."/>
            <person name="Begun D."/>
            <person name="Bhutkar A."/>
            <person name="Blanco E."/>
            <person name="Bosak S.A."/>
            <person name="Bradley R.K."/>
            <person name="Brand A.D."/>
            <person name="Brent M.R."/>
            <person name="Brooks A.N."/>
            <person name="Brown R.H."/>
            <person name="Butlin R.K."/>
            <person name="Caggese C."/>
            <person name="Calvi B.R."/>
            <person name="Bernardo de Carvalho A."/>
            <person name="Caspi A."/>
            <person name="Castrezana S."/>
            <person name="Celniker S.E."/>
            <person name="Chang J.L."/>
            <person name="Chapple C."/>
            <person name="Chatterji S."/>
            <person name="Chinwalla A."/>
            <person name="Civetta A."/>
            <person name="Clifton S.W."/>
            <person name="Comeron J.M."/>
            <person name="Costello J.C."/>
            <person name="Coyne J.A."/>
            <person name="Daub J."/>
            <person name="David R.G."/>
            <person name="Delcher A.L."/>
            <person name="Delehaunty K."/>
            <person name="Do C.B."/>
            <person name="Ebling H."/>
            <person name="Edwards K."/>
            <person name="Eickbush T."/>
            <person name="Evans J.D."/>
            <person name="Filipski A."/>
            <person name="Findeiss S."/>
            <person name="Freyhult E."/>
            <person name="Fulton L."/>
            <person name="Fulton R."/>
            <person name="Garcia A.C."/>
            <person name="Gardiner A."/>
            <person name="Garfield D.A."/>
            <person name="Garvin B.E."/>
            <person name="Gibson G."/>
            <person name="Gilbert D."/>
            <person name="Gnerre S."/>
            <person name="Godfrey J."/>
            <person name="Good R."/>
            <person name="Gotea V."/>
            <person name="Gravely B."/>
            <person name="Greenberg A.J."/>
            <person name="Griffiths-Jones S."/>
            <person name="Gross S."/>
            <person name="Guigo R."/>
            <person name="Gustafson E.A."/>
            <person name="Haerty W."/>
            <person name="Hahn M.W."/>
            <person name="Halligan D.L."/>
            <person name="Halpern A.L."/>
            <person name="Halter G.M."/>
            <person name="Han M.V."/>
            <person name="Heger A."/>
            <person name="Hillier L."/>
            <person name="Hinrichs A.S."/>
            <person name="Holmes I."/>
            <person name="Hoskins R.A."/>
            <person name="Hubisz M.J."/>
            <person name="Hultmark D."/>
            <person name="Huntley M.A."/>
            <person name="Jaffe D.B."/>
            <person name="Jagadeeshan S."/>
            <person name="Jeck W.R."/>
            <person name="Johnson J."/>
            <person name="Jones C.D."/>
            <person name="Jordan W.C."/>
            <person name="Karpen G.H."/>
            <person name="Kataoka E."/>
            <person name="Keightley P.D."/>
            <person name="Kheradpour P."/>
            <person name="Kirkness E.F."/>
            <person name="Koerich L.B."/>
            <person name="Kristiansen K."/>
            <person name="Kudrna D."/>
            <person name="Kulathinal R.J."/>
            <person name="Kumar S."/>
            <person name="Kwok R."/>
            <person name="Lander E."/>
            <person name="Langley C.H."/>
            <person name="Lapoint R."/>
            <person name="Lazzaro B.P."/>
            <person name="Lee S.J."/>
            <person name="Levesque L."/>
            <person name="Li R."/>
            <person name="Lin C.F."/>
            <person name="Lin M.F."/>
            <person name="Lindblad-Toh K."/>
            <person name="Llopart A."/>
            <person name="Long M."/>
            <person name="Low L."/>
            <person name="Lozovsky E."/>
            <person name="Lu J."/>
            <person name="Luo M."/>
            <person name="Machado C.A."/>
            <person name="Makalowski W."/>
            <person name="Marzo M."/>
            <person name="Matsuda M."/>
            <person name="Matzkin L."/>
            <person name="McAllister B."/>
            <person name="McBride C.S."/>
            <person name="McKernan B."/>
            <person name="McKernan K."/>
            <person name="Mendez-Lago M."/>
            <person name="Minx P."/>
            <person name="Mollenhauer M.U."/>
            <person name="Montooth K."/>
            <person name="Mount S.M."/>
            <person name="Mu X."/>
            <person name="Myers E."/>
            <person name="Negre B."/>
            <person name="Newfeld S."/>
            <person name="Nielsen R."/>
            <person name="Noor M.A."/>
            <person name="O'Grady P."/>
            <person name="Pachter L."/>
            <person name="Papaceit M."/>
            <person name="Parisi M.J."/>
            <person name="Parisi M."/>
            <person name="Parts L."/>
            <person name="Pedersen J.S."/>
            <person name="Pesole G."/>
            <person name="Phillippy A.M."/>
            <person name="Ponting C.P."/>
            <person name="Pop M."/>
            <person name="Porcelli D."/>
            <person name="Powell J.R."/>
            <person name="Prohaska S."/>
            <person name="Pruitt K."/>
            <person name="Puig M."/>
            <person name="Quesneville H."/>
            <person name="Ram K.R."/>
            <person name="Rand D."/>
            <person name="Rasmussen M.D."/>
            <person name="Reed L.K."/>
            <person name="Reenan R."/>
            <person name="Reily A."/>
            <person name="Remington K.A."/>
            <person name="Rieger T.T."/>
            <person name="Ritchie M.G."/>
            <person name="Robin C."/>
            <person name="Rogers Y.H."/>
            <person name="Rohde C."/>
            <person name="Rozas J."/>
            <person name="Rubenfield M.J."/>
            <person name="Ruiz A."/>
            <person name="Russo S."/>
            <person name="Salzberg S.L."/>
            <person name="Sanchez-Gracia A."/>
            <person name="Saranga D.J."/>
            <person name="Sato H."/>
            <person name="Schaeffer S.W."/>
            <person name="Schatz M.C."/>
            <person name="Schlenke T."/>
            <person name="Schwartz R."/>
            <person name="Segarra C."/>
            <person name="Singh R.S."/>
            <person name="Sirot L."/>
            <person name="Sirota M."/>
            <person name="Sisneros N.B."/>
            <person name="Smith C.D."/>
            <person name="Smith T.F."/>
            <person name="Spieth J."/>
            <person name="Stage D.E."/>
            <person name="Stark A."/>
            <person name="Stephan W."/>
            <person name="Strausberg R.L."/>
            <person name="Strempel S."/>
            <person name="Sturgill D."/>
            <person name="Sutton G."/>
            <person name="Sutton G.G."/>
            <person name="Tao W."/>
            <person name="Teichmann S."/>
            <person name="Tobari Y.N."/>
            <person name="Tomimura Y."/>
            <person name="Tsolas J.M."/>
            <person name="Valente V.L."/>
            <person name="Venter E."/>
            <person name="Venter J.C."/>
            <person name="Vicario S."/>
            <person name="Vieira F.G."/>
            <person name="Vilella A.J."/>
            <person name="Villasante A."/>
            <person name="Walenz B."/>
            <person name="Wang J."/>
            <person name="Wasserman M."/>
            <person name="Watts T."/>
            <person name="Wilson D."/>
            <person name="Wilson R.K."/>
            <person name="Wing R.A."/>
            <person name="Wolfner M.F."/>
            <person name="Wong A."/>
            <person name="Wong G.K."/>
            <person name="Wu C.I."/>
            <person name="Wu G."/>
            <person name="Yamamoto D."/>
            <person name="Yang H.P."/>
            <person name="Yang S.P."/>
            <person name="Yorke J.A."/>
            <person name="Yoshida K."/>
            <person name="Zdobnov E."/>
            <person name="Zhang P."/>
            <person name="Zhang Y."/>
            <person name="Zimin A.V."/>
            <person name="Baldwin J."/>
            <person name="Abdouelleil A."/>
            <person name="Abdulkadir J."/>
            <person name="Abebe A."/>
            <person name="Abera B."/>
            <person name="Abreu J."/>
            <person name="Acer S.C."/>
            <person name="Aftuck L."/>
            <person name="Alexander A."/>
            <person name="An P."/>
            <person name="Anderson E."/>
            <person name="Anderson S."/>
            <person name="Arachi H."/>
            <person name="Azer M."/>
            <person name="Bachantsang P."/>
            <person name="Barry A."/>
            <person name="Bayul T."/>
            <person name="Berlin A."/>
            <person name="Bessette D."/>
            <person name="Bloom T."/>
            <person name="Blye J."/>
            <person name="Boguslavskiy L."/>
            <person name="Bonnet C."/>
            <person name="Boukhgalter B."/>
            <person name="Bourzgui I."/>
            <person name="Brown A."/>
            <person name="Cahill P."/>
            <person name="Channer S."/>
            <person name="Cheshatsang Y."/>
            <person name="Chuda L."/>
            <person name="Citroen M."/>
            <person name="Collymore A."/>
            <person name="Cooke P."/>
            <person name="Costello M."/>
            <person name="D'Aco K."/>
            <person name="Daza R."/>
            <person name="De Haan G."/>
            <person name="DeGray S."/>
            <person name="DeMaso C."/>
            <person name="Dhargay N."/>
            <person name="Dooley K."/>
            <person name="Dooley E."/>
            <person name="Doricent M."/>
            <person name="Dorje P."/>
            <person name="Dorjee K."/>
            <person name="Dupes A."/>
            <person name="Elong R."/>
            <person name="Falk J."/>
            <person name="Farina A."/>
            <person name="Faro S."/>
            <person name="Ferguson D."/>
            <person name="Fisher S."/>
            <person name="Foley C.D."/>
            <person name="Franke A."/>
            <person name="Friedrich D."/>
            <person name="Gadbois L."/>
            <person name="Gearin G."/>
            <person name="Gearin C.R."/>
            <person name="Giannoukos G."/>
            <person name="Goode T."/>
            <person name="Graham J."/>
            <person name="Grandbois E."/>
            <person name="Grewal S."/>
            <person name="Gyaltsen K."/>
            <person name="Hafez N."/>
            <person name="Hagos B."/>
            <person name="Hall J."/>
            <person name="Henson C."/>
            <person name="Hollinger A."/>
            <person name="Honan T."/>
            <person name="Huard M.D."/>
            <person name="Hughes L."/>
            <person name="Hurhula B."/>
            <person name="Husby M.E."/>
            <person name="Kamat A."/>
            <person name="Kanga B."/>
            <person name="Kashin S."/>
            <person name="Khazanovich D."/>
            <person name="Kisner P."/>
            <person name="Lance K."/>
            <person name="Lara M."/>
            <person name="Lee W."/>
            <person name="Lennon N."/>
            <person name="Letendre F."/>
            <person name="LeVine R."/>
            <person name="Lipovsky A."/>
            <person name="Liu X."/>
            <person name="Liu J."/>
            <person name="Liu S."/>
            <person name="Lokyitsang T."/>
            <person name="Lokyitsang Y."/>
            <person name="Lubonja R."/>
            <person name="Lui A."/>
            <person name="MacDonald P."/>
            <person name="Magnisalis V."/>
            <person name="Maru K."/>
            <person name="Matthews C."/>
            <person name="McCusker W."/>
            <person name="McDonough S."/>
            <person name="Mehta T."/>
            <person name="Meldrim J."/>
            <person name="Meneus L."/>
            <person name="Mihai O."/>
            <person name="Mihalev A."/>
            <person name="Mihova T."/>
            <person name="Mittelman R."/>
            <person name="Mlenga V."/>
            <person name="Montmayeur A."/>
            <person name="Mulrain L."/>
            <person name="Navidi A."/>
            <person name="Naylor J."/>
            <person name="Negash T."/>
            <person name="Nguyen T."/>
            <person name="Nguyen N."/>
            <person name="Nicol R."/>
            <person name="Norbu C."/>
            <person name="Norbu N."/>
            <person name="Novod N."/>
            <person name="O'Neill B."/>
            <person name="Osman S."/>
            <person name="Markiewicz E."/>
            <person name="Oyono O.L."/>
            <person name="Patti C."/>
            <person name="Phunkhang P."/>
            <person name="Pierre F."/>
            <person name="Priest M."/>
            <person name="Raghuraman S."/>
            <person name="Rege F."/>
            <person name="Reyes R."/>
            <person name="Rise C."/>
            <person name="Rogov P."/>
            <person name="Ross K."/>
            <person name="Ryan E."/>
            <person name="Settipalli S."/>
            <person name="Shea T."/>
            <person name="Sherpa N."/>
            <person name="Shi L."/>
            <person name="Shih D."/>
            <person name="Sparrow T."/>
            <person name="Spaulding J."/>
            <person name="Stalker J."/>
            <person name="Stange-Thomann N."/>
            <person name="Stavropoulos S."/>
            <person name="Stone C."/>
            <person name="Strader C."/>
            <person name="Tesfaye S."/>
            <person name="Thomson T."/>
            <person name="Thoulutsang Y."/>
            <person name="Thoulutsang D."/>
            <person name="Topham K."/>
            <person name="Topping I."/>
            <person name="Tsamla T."/>
            <person name="Vassiliev H."/>
            <person name="Vo A."/>
            <person name="Wangchuk T."/>
            <person name="Wangdi T."/>
            <person name="Weiand M."/>
            <person name="Wilkinson J."/>
            <person name="Wilson A."/>
            <person name="Yadav S."/>
            <person name="Young G."/>
            <person name="Yu Q."/>
            <person name="Zembek L."/>
            <person name="Zhong D."/>
            <person name="Zimmer A."/>
            <person name="Zwirko Z."/>
            <person name="Jaffe D.B."/>
            <person name="Alvarez P."/>
            <person name="Brockman W."/>
            <person name="Butler J."/>
            <person name="Chin C."/>
            <person name="Gnerre S."/>
            <person name="Grabherr M."/>
            <person name="Kleber M."/>
            <person name="Mauceli E."/>
            <person name="MacCallum I."/>
        </authorList>
    </citation>
    <scope>NUCLEOTIDE SEQUENCE [LARGE SCALE GENOMIC DNA]</scope>
    <source>
        <strain evidence="5">Rob3c / Tucson 14021-0248.25</strain>
    </source>
</reference>
<evidence type="ECO:0000259" key="3">
    <source>
        <dbReference type="PROSITE" id="PS51151"/>
    </source>
</evidence>
<gene>
    <name evidence="4" type="primary">Dsec\GM17676</name>
    <name evidence="4" type="ORF">Dsec_GM17676</name>
</gene>
<feature type="compositionally biased region" description="Pro residues" evidence="2">
    <location>
        <begin position="107"/>
        <end position="119"/>
    </location>
</feature>
<feature type="domain" description="NAC-A/B" evidence="3">
    <location>
        <begin position="33"/>
        <end position="98"/>
    </location>
</feature>
<dbReference type="SMART" id="SM01407">
    <property type="entry name" value="NAC"/>
    <property type="match status" value="1"/>
</dbReference>
<dbReference type="Proteomes" id="UP000001292">
    <property type="component" value="Unassembled WGS sequence"/>
</dbReference>
<dbReference type="Pfam" id="PF01849">
    <property type="entry name" value="NAC"/>
    <property type="match status" value="1"/>
</dbReference>
<evidence type="ECO:0000313" key="4">
    <source>
        <dbReference type="EMBL" id="EDW48871.1"/>
    </source>
</evidence>
<dbReference type="KEGG" id="dse:6618537"/>
<keyword evidence="5" id="KW-1185">Reference proteome</keyword>
<protein>
    <recommendedName>
        <fullName evidence="1">Transcription factor BTF3</fullName>
    </recommendedName>
</protein>
<comment type="similarity">
    <text evidence="1">Belongs to the NAC-beta family.</text>
</comment>
<sequence>MDFNKLKKMEDAVRIGGKGSMRRKHKNIPSSSAADEKHVQATLSKLPLKNINGIQEMTIKFTDSSEVVVIMPRVQCTAANGMLVVSGDFVRKSPTACPSKVAKAPKAPKPSKAPMPSNPEPFSDKKPESEESIKLVAKKSKKPRNRVRPRNKKVQVMLSKNNEEAAMAGGDSEPKLSNGKSILISSEDGSDPDNNNVPSDESDVVQTIACDKDSLESGDDSDDEETDDSMESNYLSFYSDDYDSQGEQHNPKTYRAQVSEVED</sequence>